<dbReference type="PROSITE" id="PS50294">
    <property type="entry name" value="WD_REPEATS_REGION"/>
    <property type="match status" value="1"/>
</dbReference>
<evidence type="ECO:0000313" key="5">
    <source>
        <dbReference type="Proteomes" id="UP000807769"/>
    </source>
</evidence>
<dbReference type="PANTHER" id="PTHR22847">
    <property type="entry name" value="WD40 REPEAT PROTEIN"/>
    <property type="match status" value="1"/>
</dbReference>
<dbReference type="SUPFAM" id="SSF50978">
    <property type="entry name" value="WD40 repeat-like"/>
    <property type="match status" value="1"/>
</dbReference>
<dbReference type="InterPro" id="IPR015943">
    <property type="entry name" value="WD40/YVTN_repeat-like_dom_sf"/>
</dbReference>
<dbReference type="InterPro" id="IPR001680">
    <property type="entry name" value="WD40_rpt"/>
</dbReference>
<evidence type="ECO:0000256" key="2">
    <source>
        <dbReference type="ARBA" id="ARBA00022737"/>
    </source>
</evidence>
<dbReference type="Gene3D" id="2.130.10.10">
    <property type="entry name" value="YVTN repeat-like/Quinoprotein amine dehydrogenase"/>
    <property type="match status" value="1"/>
</dbReference>
<feature type="repeat" description="WD" evidence="3">
    <location>
        <begin position="38"/>
        <end position="79"/>
    </location>
</feature>
<feature type="repeat" description="WD" evidence="3">
    <location>
        <begin position="80"/>
        <end position="108"/>
    </location>
</feature>
<evidence type="ECO:0000313" key="4">
    <source>
        <dbReference type="EMBL" id="KAG1808932.1"/>
    </source>
</evidence>
<sequence length="255" mass="28037">MNGCGESNTLHKVTNSRVAGEDDMIRVWSKDGELLIEFEGHDSWVMSLCWSKDGAYIFSASLDNTVRKWQSIDGKELVVIRGHTKPVESLCLSPDGCHLLSASDDYSVASGISKPISKLETHSGTTAKSWPSPCPPMANTLPVLSLDWMQKSMCGAWKQHSSMLAGLGAMQSPTRSSRDMQLDPEIYLLRLDSKATTEAWQDIRHIISASSAQLLQLPALQHSTYKCNPAPAPTNEFQLTSCENLQAPRRCCSLP</sequence>
<gene>
    <name evidence="4" type="ORF">BJ212DRAFT_630530</name>
</gene>
<keyword evidence="2" id="KW-0677">Repeat</keyword>
<dbReference type="GeneID" id="64637714"/>
<dbReference type="SMART" id="SM00320">
    <property type="entry name" value="WD40"/>
    <property type="match status" value="2"/>
</dbReference>
<evidence type="ECO:0000256" key="3">
    <source>
        <dbReference type="PROSITE-ProRule" id="PRU00221"/>
    </source>
</evidence>
<dbReference type="AlphaFoldDB" id="A0A9P7J904"/>
<dbReference type="PANTHER" id="PTHR22847:SF637">
    <property type="entry name" value="WD REPEAT DOMAIN 5B"/>
    <property type="match status" value="1"/>
</dbReference>
<dbReference type="OrthoDB" id="2667574at2759"/>
<organism evidence="4 5">
    <name type="scientific">Suillus subaureus</name>
    <dbReference type="NCBI Taxonomy" id="48587"/>
    <lineage>
        <taxon>Eukaryota</taxon>
        <taxon>Fungi</taxon>
        <taxon>Dikarya</taxon>
        <taxon>Basidiomycota</taxon>
        <taxon>Agaricomycotina</taxon>
        <taxon>Agaricomycetes</taxon>
        <taxon>Agaricomycetidae</taxon>
        <taxon>Boletales</taxon>
        <taxon>Suillineae</taxon>
        <taxon>Suillaceae</taxon>
        <taxon>Suillus</taxon>
    </lineage>
</organism>
<name>A0A9P7J904_9AGAM</name>
<dbReference type="EMBL" id="JABBWG010000036">
    <property type="protein sequence ID" value="KAG1808932.1"/>
    <property type="molecule type" value="Genomic_DNA"/>
</dbReference>
<keyword evidence="1 3" id="KW-0853">WD repeat</keyword>
<proteinExistence type="predicted"/>
<protein>
    <submittedName>
        <fullName evidence="4">WD40-repeat-containing domain protein</fullName>
    </submittedName>
</protein>
<dbReference type="RefSeq" id="XP_041188924.1">
    <property type="nucleotide sequence ID" value="XM_041343698.1"/>
</dbReference>
<evidence type="ECO:0000256" key="1">
    <source>
        <dbReference type="ARBA" id="ARBA00022574"/>
    </source>
</evidence>
<accession>A0A9P7J904</accession>
<dbReference type="InterPro" id="IPR036322">
    <property type="entry name" value="WD40_repeat_dom_sf"/>
</dbReference>
<dbReference type="PROSITE" id="PS50082">
    <property type="entry name" value="WD_REPEATS_2"/>
    <property type="match status" value="2"/>
</dbReference>
<reference evidence="4" key="1">
    <citation type="journal article" date="2020" name="New Phytol.">
        <title>Comparative genomics reveals dynamic genome evolution in host specialist ectomycorrhizal fungi.</title>
        <authorList>
            <person name="Lofgren L.A."/>
            <person name="Nguyen N.H."/>
            <person name="Vilgalys R."/>
            <person name="Ruytinx J."/>
            <person name="Liao H.L."/>
            <person name="Branco S."/>
            <person name="Kuo A."/>
            <person name="LaButti K."/>
            <person name="Lipzen A."/>
            <person name="Andreopoulos W."/>
            <person name="Pangilinan J."/>
            <person name="Riley R."/>
            <person name="Hundley H."/>
            <person name="Na H."/>
            <person name="Barry K."/>
            <person name="Grigoriev I.V."/>
            <person name="Stajich J.E."/>
            <person name="Kennedy P.G."/>
        </authorList>
    </citation>
    <scope>NUCLEOTIDE SEQUENCE</scope>
    <source>
        <strain evidence="4">MN1</strain>
    </source>
</reference>
<dbReference type="GO" id="GO:1990234">
    <property type="term" value="C:transferase complex"/>
    <property type="evidence" value="ECO:0007669"/>
    <property type="project" value="UniProtKB-ARBA"/>
</dbReference>
<keyword evidence="5" id="KW-1185">Reference proteome</keyword>
<comment type="caution">
    <text evidence="4">The sequence shown here is derived from an EMBL/GenBank/DDBJ whole genome shotgun (WGS) entry which is preliminary data.</text>
</comment>
<dbReference type="Pfam" id="PF00400">
    <property type="entry name" value="WD40"/>
    <property type="match status" value="2"/>
</dbReference>
<dbReference type="Proteomes" id="UP000807769">
    <property type="component" value="Unassembled WGS sequence"/>
</dbReference>